<reference evidence="1 2" key="1">
    <citation type="submission" date="2019-07" db="EMBL/GenBank/DDBJ databases">
        <title>Whole genome shotgun sequence of Adhaeribacter aerolatus NBRC 106133.</title>
        <authorList>
            <person name="Hosoyama A."/>
            <person name="Uohara A."/>
            <person name="Ohji S."/>
            <person name="Ichikawa N."/>
        </authorList>
    </citation>
    <scope>NUCLEOTIDE SEQUENCE [LARGE SCALE GENOMIC DNA]</scope>
    <source>
        <strain evidence="1 2">NBRC 106133</strain>
    </source>
</reference>
<comment type="caution">
    <text evidence="1">The sequence shown here is derived from an EMBL/GenBank/DDBJ whole genome shotgun (WGS) entry which is preliminary data.</text>
</comment>
<dbReference type="EMBL" id="BJYS01000015">
    <property type="protein sequence ID" value="GEO04523.1"/>
    <property type="molecule type" value="Genomic_DNA"/>
</dbReference>
<dbReference type="InterPro" id="IPR013783">
    <property type="entry name" value="Ig-like_fold"/>
</dbReference>
<dbReference type="Gene3D" id="2.60.40.10">
    <property type="entry name" value="Immunoglobulins"/>
    <property type="match status" value="3"/>
</dbReference>
<accession>A0A512AXT1</accession>
<dbReference type="NCBIfam" id="TIGR04183">
    <property type="entry name" value="Por_Secre_tail"/>
    <property type="match status" value="1"/>
</dbReference>
<dbReference type="Proteomes" id="UP000321532">
    <property type="component" value="Unassembled WGS sequence"/>
</dbReference>
<proteinExistence type="predicted"/>
<sequence>MKENFTHLIPDPSKLRSQTLLKITLLFFLLFVYNAVSAQAPTITSINPGCVAVQQGFELTINGSGFDTRTDQNGATVVITGNAFAGEVVFTPKSRSANQVKVDIAGTNTVLATAGSLIVVVRQNGTDVSNPMQMSVYPTNTTITGPASVCVSATANTANYRVPALGGSTTYAWRILSGSATITSGGTTPEAIVNFSSTSGTVRIEVTVNPNCNGAPVLTTTHNVTVNAAPTVTLAPFNNICTNAGVLTLTGGSPAGGIYTVNGIIATRTDSEGNTISSFDPAAAGVGTHTITYTVTQNGCSSTARQTITVSQAPTVSLAPFSDVCSNAPVFTLTGGSPANGTYAINGIPATTFDPAVVGAGTHTITYTFTQNGCSSTAAQTITVSQAPSVSLNPFLDVCSNAGVITLSGGLPAGGTFTVNGVAATSFDPAAAGVGTHTITYTVTQNGCSSTARQTITVLQTPTVSLAPFANVCSSAPAFALTGGLPAGGTFTVNGVAATSFDPAAAGVGTHTITYSATQNGCTSSITQTITVSQTPTATINVPTTGTRACPGGTVTLNASPTSGANYQWFRNNQLIAGATGATFVAGQTGNYTVQVTNDGCAVTSTAVAVTILDRASIIAEGARIQLCSSQSTILHAISGYFGYRWFKDGQPLSNTTSSLVVTETGAYTVEVQTTLTDCPFVVSTPTQVDVAAPISNNTISTPSQAICAGSTLTIVAPEATGGNNTFTYQWQSSNTGDPNTFSDIKTNGNNPDYNFTSGTFTGTRYFRRVVISGACSDISGGIAITVNPVITGNTLKNTSNQNVCAGSSVTLEGLSPEGGAGPNSYKYQWQSSNDNVTFADIQNATTPDYVFNAGTSTGTQYFRRVVTSGGCTSTSAVVSVTVNPAITDNTITANNTSTCSGGAITITGSVPTGGTGSFTYQWQVSTDKTNFTNIQGATTQDYTFNLSTSGTQHFRRIVTSGSINTGCSSPSNVVSLTVNPVITNNTITTPDRSLCTGTALIIRASTPGGGAGSGTYLYKWQSSDDNVNFVDVNATFSASNKDYLYFAGETPNTKYFRRIASSGSCTNTSPSRKIDVVQTTTYTIILTVAPEDFPVCNLARYTARVIQDIEEVIYPEEPQYEQVTWTGGQDVTSQFTLEWYKNDTERLTVTGNQVSLPGPQSRDYYTVRARPNFSGSQCVLYNNLPDVIPDDRGDNELFSNRIYRGAPFGYAVNIATNAQPSNTVCAGTTVTFTATPSSANFVNPKYQWQVNGQNIQGQTASTFTSSTLSSGDIVTVTFTSDENRCDPITSNPITLLVASPQVLAGGGSYCVSDPLGGVTIQMAGSQTGILYQLMLGSTTVFLPVPGNGGPISFGYHKYAPGTYSVQAIIPSANGNAAVNCSAFGSVEVTHTPALTHTVTITPPTELVVGQPATFIANSSIASYNPTYKWYVFDFTNPNAGFVLQPGANTNTFVLQSVPEGDIEIRVDVQAPTGICVDDADGLVSDVTGQIGPLPVELLYLKATKQDNNVVEVEWATAMEQNSEGFEVQVSQDAQNYRTLAFVNSKASGNTNQKQVYTFHDKENGKYGTRYYRLMQRDMNGDAEYFGPKAVQIGEAAENLSVYPNPFENEINLELNAEEAGTMHVIVTNAIGAKVLERTFNIQKGSNKQSLRFKDGLPLGMYNITTRLNGKTRHLKLMKR</sequence>
<dbReference type="RefSeq" id="WP_146897790.1">
    <property type="nucleotide sequence ID" value="NZ_BJYS01000015.1"/>
</dbReference>
<dbReference type="OrthoDB" id="842906at2"/>
<gene>
    <name evidence="1" type="ORF">AAE02nite_21870</name>
</gene>
<protein>
    <submittedName>
        <fullName evidence="1">Uncharacterized protein</fullName>
    </submittedName>
</protein>
<dbReference type="Gene3D" id="2.60.40.2700">
    <property type="match status" value="1"/>
</dbReference>
<keyword evidence="2" id="KW-1185">Reference proteome</keyword>
<evidence type="ECO:0000313" key="1">
    <source>
        <dbReference type="EMBL" id="GEO04523.1"/>
    </source>
</evidence>
<dbReference type="InterPro" id="IPR026444">
    <property type="entry name" value="Secre_tail"/>
</dbReference>
<organism evidence="1 2">
    <name type="scientific">Adhaeribacter aerolatus</name>
    <dbReference type="NCBI Taxonomy" id="670289"/>
    <lineage>
        <taxon>Bacteria</taxon>
        <taxon>Pseudomonadati</taxon>
        <taxon>Bacteroidota</taxon>
        <taxon>Cytophagia</taxon>
        <taxon>Cytophagales</taxon>
        <taxon>Hymenobacteraceae</taxon>
        <taxon>Adhaeribacter</taxon>
    </lineage>
</organism>
<name>A0A512AXT1_9BACT</name>
<evidence type="ECO:0000313" key="2">
    <source>
        <dbReference type="Proteomes" id="UP000321532"/>
    </source>
</evidence>